<evidence type="ECO:0000256" key="5">
    <source>
        <dbReference type="ARBA" id="ARBA00022989"/>
    </source>
</evidence>
<evidence type="ECO:0000256" key="7">
    <source>
        <dbReference type="ARBA" id="ARBA00023170"/>
    </source>
</evidence>
<dbReference type="InterPro" id="IPR052192">
    <property type="entry name" value="Insect_Ionotropic_Sensory_Rcpt"/>
</dbReference>
<dbReference type="RefSeq" id="XP_026739928.1">
    <property type="nucleotide sequence ID" value="XM_026884127.1"/>
</dbReference>
<dbReference type="InterPro" id="IPR001320">
    <property type="entry name" value="Iontro_rcpt_C"/>
</dbReference>
<dbReference type="Pfam" id="PF00060">
    <property type="entry name" value="Lig_chan"/>
    <property type="match status" value="1"/>
</dbReference>
<evidence type="ECO:0000256" key="3">
    <source>
        <dbReference type="ARBA" id="ARBA00022475"/>
    </source>
</evidence>
<keyword evidence="5 9" id="KW-1133">Transmembrane helix</keyword>
<evidence type="ECO:0000256" key="10">
    <source>
        <dbReference type="SAM" id="SignalP"/>
    </source>
</evidence>
<dbReference type="InParanoid" id="A0A7E5WGU2"/>
<evidence type="ECO:0000313" key="13">
    <source>
        <dbReference type="RefSeq" id="XP_026739928.1"/>
    </source>
</evidence>
<accession>A0A7E5WGU2</accession>
<dbReference type="Gene3D" id="3.40.190.10">
    <property type="entry name" value="Periplasmic binding protein-like II"/>
    <property type="match status" value="1"/>
</dbReference>
<keyword evidence="12" id="KW-1185">Reference proteome</keyword>
<dbReference type="PANTHER" id="PTHR42643:SF33">
    <property type="entry name" value="GLUTAMATE RECEPTOR 2-LIKE PROTEIN"/>
    <property type="match status" value="1"/>
</dbReference>
<dbReference type="AlphaFoldDB" id="A0A7E5WGU2"/>
<dbReference type="PANTHER" id="PTHR42643">
    <property type="entry name" value="IONOTROPIC RECEPTOR 20A-RELATED"/>
    <property type="match status" value="1"/>
</dbReference>
<protein>
    <submittedName>
        <fullName evidence="13">Glutamate receptor 1-like</fullName>
    </submittedName>
</protein>
<dbReference type="KEGG" id="tnl:113502519"/>
<evidence type="ECO:0000256" key="9">
    <source>
        <dbReference type="SAM" id="Phobius"/>
    </source>
</evidence>
<sequence>MKIIFKAFVIGLLLVNKVVYARDLSWAQFVTRYVANEEKPTFLILSDLCWGKNVIVNLVNEISKIGGRSSSEIDIGSKYTHHNLLFLIDLDCPGAKEILTMVKYRNLFRSPYRWLVLTSSADHENIGVLNNLPILADSDLVLAASNGSFFKLVELHKPSVNGSLVSSPRGFFNGSLIEVRPHRELYRRRRDVMGHAITISNVIQDSNTTQYHLEDLMEPHFDSITKICWMNVRLAFEMLNATPGYIYSYRWGYKVNGKWSGMIDDLFSGRADLGTNCVVSNIERLDVVSYTDRLAPFRVRFIFRQPPLPYVSNIFSMPFSTSVWIAMSVCAMISTLTVYIATKCEFRGSKGPTQLDGIGDAMLLTFSAIGQQGCDMEPKRLSGRIMVFVVFTALMALYAAYSANIVVLLQAPSDSIRSLPQLAGAKITLAANDVDYNHFVFGLYKDPVHVTIRKRIDPEKGKKHFYDLNDGVERIRQGLFAFHSIVDPVYRRIEQTFLETEKCDLMEVDFLNSLDPFVPVRKDSPYIELLRVVFKQIRESGIQSVLAQRMQVPKPQCSSKVAAFSSVGLMELRPVLILMVYGVCLSVAIACGEVIWFKISQHRNSRMTALRGNF</sequence>
<feature type="transmembrane region" description="Helical" evidence="9">
    <location>
        <begin position="575"/>
        <end position="597"/>
    </location>
</feature>
<dbReference type="Proteomes" id="UP000322000">
    <property type="component" value="Chromosome 2"/>
</dbReference>
<name>A0A7E5WGU2_TRINI</name>
<comment type="similarity">
    <text evidence="2">Belongs to the glutamate-gated ion channel (TC 1.A.10.1) family.</text>
</comment>
<organism evidence="12 13">
    <name type="scientific">Trichoplusia ni</name>
    <name type="common">Cabbage looper</name>
    <dbReference type="NCBI Taxonomy" id="7111"/>
    <lineage>
        <taxon>Eukaryota</taxon>
        <taxon>Metazoa</taxon>
        <taxon>Ecdysozoa</taxon>
        <taxon>Arthropoda</taxon>
        <taxon>Hexapoda</taxon>
        <taxon>Insecta</taxon>
        <taxon>Pterygota</taxon>
        <taxon>Neoptera</taxon>
        <taxon>Endopterygota</taxon>
        <taxon>Lepidoptera</taxon>
        <taxon>Glossata</taxon>
        <taxon>Ditrysia</taxon>
        <taxon>Noctuoidea</taxon>
        <taxon>Noctuidae</taxon>
        <taxon>Plusiinae</taxon>
        <taxon>Trichoplusia</taxon>
    </lineage>
</organism>
<keyword evidence="7" id="KW-0675">Receptor</keyword>
<evidence type="ECO:0000256" key="1">
    <source>
        <dbReference type="ARBA" id="ARBA00004651"/>
    </source>
</evidence>
<keyword evidence="6 9" id="KW-0472">Membrane</keyword>
<feature type="transmembrane region" description="Helical" evidence="9">
    <location>
        <begin position="323"/>
        <end position="341"/>
    </location>
</feature>
<dbReference type="GeneID" id="113502519"/>
<feature type="signal peptide" evidence="10">
    <location>
        <begin position="1"/>
        <end position="21"/>
    </location>
</feature>
<reference evidence="13" key="1">
    <citation type="submission" date="2025-08" db="UniProtKB">
        <authorList>
            <consortium name="RefSeq"/>
        </authorList>
    </citation>
    <scope>IDENTIFICATION</scope>
</reference>
<gene>
    <name evidence="13" type="primary">LOC113502519</name>
</gene>
<evidence type="ECO:0000259" key="11">
    <source>
        <dbReference type="Pfam" id="PF00060"/>
    </source>
</evidence>
<evidence type="ECO:0000256" key="6">
    <source>
        <dbReference type="ARBA" id="ARBA00023136"/>
    </source>
</evidence>
<dbReference type="OrthoDB" id="6891213at2759"/>
<keyword evidence="10" id="KW-0732">Signal</keyword>
<keyword evidence="3" id="KW-1003">Cell membrane</keyword>
<evidence type="ECO:0000256" key="4">
    <source>
        <dbReference type="ARBA" id="ARBA00022692"/>
    </source>
</evidence>
<evidence type="ECO:0000256" key="8">
    <source>
        <dbReference type="ARBA" id="ARBA00023180"/>
    </source>
</evidence>
<dbReference type="GO" id="GO:0015276">
    <property type="term" value="F:ligand-gated monoatomic ion channel activity"/>
    <property type="evidence" value="ECO:0007669"/>
    <property type="project" value="InterPro"/>
</dbReference>
<keyword evidence="8" id="KW-0325">Glycoprotein</keyword>
<keyword evidence="4 9" id="KW-0812">Transmembrane</keyword>
<proteinExistence type="inferred from homology"/>
<feature type="transmembrane region" description="Helical" evidence="9">
    <location>
        <begin position="385"/>
        <end position="409"/>
    </location>
</feature>
<feature type="domain" description="Ionotropic glutamate receptor C-terminal" evidence="11">
    <location>
        <begin position="320"/>
        <end position="582"/>
    </location>
</feature>
<evidence type="ECO:0000256" key="2">
    <source>
        <dbReference type="ARBA" id="ARBA00008685"/>
    </source>
</evidence>
<dbReference type="GO" id="GO:0005886">
    <property type="term" value="C:plasma membrane"/>
    <property type="evidence" value="ECO:0007669"/>
    <property type="project" value="UniProtKB-SubCell"/>
</dbReference>
<comment type="subcellular location">
    <subcellularLocation>
        <location evidence="1">Cell membrane</location>
        <topology evidence="1">Multi-pass membrane protein</topology>
    </subcellularLocation>
</comment>
<dbReference type="GO" id="GO:0050906">
    <property type="term" value="P:detection of stimulus involved in sensory perception"/>
    <property type="evidence" value="ECO:0007669"/>
    <property type="project" value="UniProtKB-ARBA"/>
</dbReference>
<evidence type="ECO:0000313" key="12">
    <source>
        <dbReference type="Proteomes" id="UP000322000"/>
    </source>
</evidence>
<dbReference type="Gene3D" id="1.10.287.70">
    <property type="match status" value="1"/>
</dbReference>
<feature type="chain" id="PRO_5028939180" evidence="10">
    <location>
        <begin position="22"/>
        <end position="614"/>
    </location>
</feature>
<dbReference type="SUPFAM" id="SSF53850">
    <property type="entry name" value="Periplasmic binding protein-like II"/>
    <property type="match status" value="1"/>
</dbReference>